<protein>
    <submittedName>
        <fullName evidence="1">Uncharacterized protein</fullName>
    </submittedName>
</protein>
<name>F2BFI3_9NEIS</name>
<dbReference type="Proteomes" id="UP000004105">
    <property type="component" value="Unassembled WGS sequence"/>
</dbReference>
<accession>F2BFI3</accession>
<reference evidence="1 2" key="1">
    <citation type="submission" date="2011-02" db="EMBL/GenBank/DDBJ databases">
        <authorList>
            <person name="Muzny D."/>
            <person name="Qin X."/>
            <person name="Deng J."/>
            <person name="Jiang H."/>
            <person name="Liu Y."/>
            <person name="Qu J."/>
            <person name="Song X.-Z."/>
            <person name="Zhang L."/>
            <person name="Thornton R."/>
            <person name="Coyle M."/>
            <person name="Francisco L."/>
            <person name="Jackson L."/>
            <person name="Javaid M."/>
            <person name="Korchina V."/>
            <person name="Kovar C."/>
            <person name="Mata R."/>
            <person name="Mathew T."/>
            <person name="Ngo R."/>
            <person name="Nguyen L."/>
            <person name="Nguyen N."/>
            <person name="Okwuonu G."/>
            <person name="Ongeri F."/>
            <person name="Pham C."/>
            <person name="Simmons D."/>
            <person name="Wilczek-Boney K."/>
            <person name="Hale W."/>
            <person name="Jakkamsetti A."/>
            <person name="Pham P."/>
            <person name="Ruth R."/>
            <person name="San Lucas F."/>
            <person name="Warren J."/>
            <person name="Zhang J."/>
            <person name="Zhao Z."/>
            <person name="Zhou C."/>
            <person name="Zhu D."/>
            <person name="Lee S."/>
            <person name="Bess C."/>
            <person name="Blankenburg K."/>
            <person name="Forbes L."/>
            <person name="Fu Q."/>
            <person name="Gubbala S."/>
            <person name="Hirani K."/>
            <person name="Jayaseelan J.C."/>
            <person name="Lara F."/>
            <person name="Munidasa M."/>
            <person name="Palculict T."/>
            <person name="Patil S."/>
            <person name="Pu L.-L."/>
            <person name="Saada N."/>
            <person name="Tang L."/>
            <person name="Weissenberger G."/>
            <person name="Zhu Y."/>
            <person name="Hemphill L."/>
            <person name="Shang Y."/>
            <person name="Youmans B."/>
            <person name="Ayvaz T."/>
            <person name="Ross M."/>
            <person name="Santibanez J."/>
            <person name="Aqrawi P."/>
            <person name="Gross S."/>
            <person name="Joshi V."/>
            <person name="Fowler G."/>
            <person name="Nazareth L."/>
            <person name="Reid J."/>
            <person name="Worley K."/>
            <person name="Petrosino J."/>
            <person name="Highlander S."/>
            <person name="Gibbs R."/>
        </authorList>
    </citation>
    <scope>NUCLEOTIDE SEQUENCE [LARGE SCALE GENOMIC DNA]</scope>
    <source>
        <strain evidence="1 2">ATCC BAA-1200</strain>
    </source>
</reference>
<gene>
    <name evidence="1" type="ORF">HMPREF9123_2490</name>
</gene>
<dbReference type="AlphaFoldDB" id="F2BFI3"/>
<dbReference type="EMBL" id="AFAY01000049">
    <property type="protein sequence ID" value="EGF08673.1"/>
    <property type="molecule type" value="Genomic_DNA"/>
</dbReference>
<keyword evidence="2" id="KW-1185">Reference proteome</keyword>
<sequence>MAADNLFFCFFSDGLKPPNRLRPSENVACRAFGRPACRPCAAGHKIGGLAPVSVRPFKKQESTQP</sequence>
<comment type="caution">
    <text evidence="1">The sequence shown here is derived from an EMBL/GenBank/DDBJ whole genome shotgun (WGS) entry which is preliminary data.</text>
</comment>
<evidence type="ECO:0000313" key="2">
    <source>
        <dbReference type="Proteomes" id="UP000004105"/>
    </source>
</evidence>
<organism evidence="1 2">
    <name type="scientific">Neisseria bacilliformis ATCC BAA-1200</name>
    <dbReference type="NCBI Taxonomy" id="888742"/>
    <lineage>
        <taxon>Bacteria</taxon>
        <taxon>Pseudomonadati</taxon>
        <taxon>Pseudomonadota</taxon>
        <taxon>Betaproteobacteria</taxon>
        <taxon>Neisseriales</taxon>
        <taxon>Neisseriaceae</taxon>
        <taxon>Neisseria</taxon>
    </lineage>
</organism>
<dbReference type="HOGENOM" id="CLU_2845253_0_0_4"/>
<proteinExistence type="predicted"/>
<evidence type="ECO:0000313" key="1">
    <source>
        <dbReference type="EMBL" id="EGF08673.1"/>
    </source>
</evidence>